<dbReference type="GO" id="GO:0003723">
    <property type="term" value="F:RNA binding"/>
    <property type="evidence" value="ECO:0007669"/>
    <property type="project" value="UniProtKB-UniRule"/>
</dbReference>
<dbReference type="InterPro" id="IPR024161">
    <property type="entry name" value="Znf_nanos-typ"/>
</dbReference>
<dbReference type="Pfam" id="PF05741">
    <property type="entry name" value="zf-nanos"/>
    <property type="match status" value="1"/>
</dbReference>
<comment type="caution">
    <text evidence="10">The sequence shown here is derived from an EMBL/GenBank/DDBJ whole genome shotgun (WGS) entry which is preliminary data.</text>
</comment>
<evidence type="ECO:0000256" key="5">
    <source>
        <dbReference type="ARBA" id="ARBA00022833"/>
    </source>
</evidence>
<dbReference type="Gene3D" id="4.10.60.30">
    <property type="entry name" value="Nanos, RNA-binding domain"/>
    <property type="match status" value="1"/>
</dbReference>
<evidence type="ECO:0000256" key="6">
    <source>
        <dbReference type="ARBA" id="ARBA00022845"/>
    </source>
</evidence>
<accession>A0A8J6F0E5</accession>
<keyword evidence="11" id="KW-1185">Reference proteome</keyword>
<evidence type="ECO:0000256" key="7">
    <source>
        <dbReference type="ARBA" id="ARBA00022884"/>
    </source>
</evidence>
<dbReference type="Proteomes" id="UP000770717">
    <property type="component" value="Unassembled WGS sequence"/>
</dbReference>
<dbReference type="GO" id="GO:0008270">
    <property type="term" value="F:zinc ion binding"/>
    <property type="evidence" value="ECO:0007669"/>
    <property type="project" value="UniProtKB-KW"/>
</dbReference>
<evidence type="ECO:0000256" key="3">
    <source>
        <dbReference type="ARBA" id="ARBA00022723"/>
    </source>
</evidence>
<evidence type="ECO:0000256" key="8">
    <source>
        <dbReference type="PROSITE-ProRule" id="PRU00855"/>
    </source>
</evidence>
<gene>
    <name evidence="10" type="ORF">GDO78_013251</name>
</gene>
<evidence type="ECO:0000313" key="10">
    <source>
        <dbReference type="EMBL" id="KAG9478140.1"/>
    </source>
</evidence>
<keyword evidence="7 8" id="KW-0694">RNA-binding</keyword>
<evidence type="ECO:0000256" key="2">
    <source>
        <dbReference type="ARBA" id="ARBA00022490"/>
    </source>
</evidence>
<dbReference type="PROSITE" id="PS51522">
    <property type="entry name" value="ZF_NANOS"/>
    <property type="match status" value="1"/>
</dbReference>
<dbReference type="GO" id="GO:0005737">
    <property type="term" value="C:cytoplasm"/>
    <property type="evidence" value="ECO:0007669"/>
    <property type="project" value="UniProtKB-SubCell"/>
</dbReference>
<sequence>MCFFCRHNGESWHVYTSHNLRNKRGKVLCPILRMYTCLMCGASGDSAHTKKYCPMNKYMCCRKTECSSAGHRMRH</sequence>
<evidence type="ECO:0000259" key="9">
    <source>
        <dbReference type="PROSITE" id="PS51522"/>
    </source>
</evidence>
<dbReference type="InterPro" id="IPR038129">
    <property type="entry name" value="Nanos_sf"/>
</dbReference>
<keyword evidence="4 8" id="KW-0863">Zinc-finger</keyword>
<dbReference type="EMBL" id="WNTK01000009">
    <property type="protein sequence ID" value="KAG9478140.1"/>
    <property type="molecule type" value="Genomic_DNA"/>
</dbReference>
<evidence type="ECO:0000313" key="11">
    <source>
        <dbReference type="Proteomes" id="UP000770717"/>
    </source>
</evidence>
<keyword evidence="3" id="KW-0479">Metal-binding</keyword>
<comment type="subcellular location">
    <subcellularLocation>
        <location evidence="1">Cytoplasm</location>
    </subcellularLocation>
</comment>
<dbReference type="GO" id="GO:0006417">
    <property type="term" value="P:regulation of translation"/>
    <property type="evidence" value="ECO:0007669"/>
    <property type="project" value="UniProtKB-UniRule"/>
</dbReference>
<organism evidence="10 11">
    <name type="scientific">Eleutherodactylus coqui</name>
    <name type="common">Puerto Rican coqui</name>
    <dbReference type="NCBI Taxonomy" id="57060"/>
    <lineage>
        <taxon>Eukaryota</taxon>
        <taxon>Metazoa</taxon>
        <taxon>Chordata</taxon>
        <taxon>Craniata</taxon>
        <taxon>Vertebrata</taxon>
        <taxon>Euteleostomi</taxon>
        <taxon>Amphibia</taxon>
        <taxon>Batrachia</taxon>
        <taxon>Anura</taxon>
        <taxon>Neobatrachia</taxon>
        <taxon>Hyloidea</taxon>
        <taxon>Eleutherodactylidae</taxon>
        <taxon>Eleutherodactylinae</taxon>
        <taxon>Eleutherodactylus</taxon>
        <taxon>Eleutherodactylus</taxon>
    </lineage>
</organism>
<comment type="similarity">
    <text evidence="8">Belongs to the nanos family.</text>
</comment>
<evidence type="ECO:0000256" key="1">
    <source>
        <dbReference type="ARBA" id="ARBA00004496"/>
    </source>
</evidence>
<keyword evidence="5" id="KW-0862">Zinc</keyword>
<dbReference type="AlphaFoldDB" id="A0A8J6F0E5"/>
<protein>
    <recommendedName>
        <fullName evidence="9">Nanos-type domain-containing protein</fullName>
    </recommendedName>
</protein>
<dbReference type="PANTHER" id="PTHR12887">
    <property type="entry name" value="NANOS PROTEIN"/>
    <property type="match status" value="1"/>
</dbReference>
<reference evidence="10" key="1">
    <citation type="thesis" date="2020" institute="ProQuest LLC" country="789 East Eisenhower Parkway, Ann Arbor, MI, USA">
        <title>Comparative Genomics and Chromosome Evolution.</title>
        <authorList>
            <person name="Mudd A.B."/>
        </authorList>
    </citation>
    <scope>NUCLEOTIDE SEQUENCE</scope>
    <source>
        <strain evidence="10">HN-11 Male</strain>
        <tissue evidence="10">Kidney and liver</tissue>
    </source>
</reference>
<keyword evidence="2" id="KW-0963">Cytoplasm</keyword>
<evidence type="ECO:0000256" key="4">
    <source>
        <dbReference type="ARBA" id="ARBA00022771"/>
    </source>
</evidence>
<dbReference type="InterPro" id="IPR008705">
    <property type="entry name" value="Nanos/Xcar2"/>
</dbReference>
<proteinExistence type="inferred from homology"/>
<feature type="domain" description="Nanos-type" evidence="9">
    <location>
        <begin position="1"/>
        <end position="55"/>
    </location>
</feature>
<dbReference type="OrthoDB" id="5864971at2759"/>
<name>A0A8J6F0E5_ELECQ</name>
<keyword evidence="6 8" id="KW-0810">Translation regulation</keyword>